<feature type="compositionally biased region" description="Polar residues" evidence="1">
    <location>
        <begin position="484"/>
        <end position="498"/>
    </location>
</feature>
<proteinExistence type="predicted"/>
<evidence type="ECO:0000313" key="4">
    <source>
        <dbReference type="EMBL" id="CAH1240974.1"/>
    </source>
</evidence>
<gene>
    <name evidence="4" type="primary">MALRD1</name>
    <name evidence="4" type="ORF">BLAG_LOCUS4783</name>
</gene>
<feature type="chain" id="PRO_5035444849" evidence="2">
    <location>
        <begin position="20"/>
        <end position="856"/>
    </location>
</feature>
<feature type="domain" description="MAM" evidence="3">
    <location>
        <begin position="610"/>
        <end position="704"/>
    </location>
</feature>
<reference evidence="4" key="1">
    <citation type="submission" date="2022-01" db="EMBL/GenBank/DDBJ databases">
        <authorList>
            <person name="Braso-Vives M."/>
        </authorList>
    </citation>
    <scope>NUCLEOTIDE SEQUENCE</scope>
</reference>
<feature type="region of interest" description="Disordered" evidence="1">
    <location>
        <begin position="481"/>
        <end position="507"/>
    </location>
</feature>
<evidence type="ECO:0000256" key="2">
    <source>
        <dbReference type="SAM" id="SignalP"/>
    </source>
</evidence>
<dbReference type="OrthoDB" id="6107927at2759"/>
<protein>
    <submittedName>
        <fullName evidence="4">MALRD1 protein</fullName>
    </submittedName>
</protein>
<dbReference type="InterPro" id="IPR000998">
    <property type="entry name" value="MAM_dom"/>
</dbReference>
<evidence type="ECO:0000313" key="5">
    <source>
        <dbReference type="Proteomes" id="UP000838412"/>
    </source>
</evidence>
<organism evidence="4 5">
    <name type="scientific">Branchiostoma lanceolatum</name>
    <name type="common">Common lancelet</name>
    <name type="synonym">Amphioxus lanceolatum</name>
    <dbReference type="NCBI Taxonomy" id="7740"/>
    <lineage>
        <taxon>Eukaryota</taxon>
        <taxon>Metazoa</taxon>
        <taxon>Chordata</taxon>
        <taxon>Cephalochordata</taxon>
        <taxon>Leptocardii</taxon>
        <taxon>Amphioxiformes</taxon>
        <taxon>Branchiostomatidae</taxon>
        <taxon>Branchiostoma</taxon>
    </lineage>
</organism>
<dbReference type="SUPFAM" id="SSF49899">
    <property type="entry name" value="Concanavalin A-like lectins/glucanases"/>
    <property type="match status" value="3"/>
</dbReference>
<feature type="signal peptide" evidence="2">
    <location>
        <begin position="1"/>
        <end position="19"/>
    </location>
</feature>
<dbReference type="InterPro" id="IPR051560">
    <property type="entry name" value="MAM_domain-containing"/>
</dbReference>
<dbReference type="PRINTS" id="PR00020">
    <property type="entry name" value="MAMDOMAIN"/>
</dbReference>
<dbReference type="CDD" id="cd06263">
    <property type="entry name" value="MAM"/>
    <property type="match status" value="1"/>
</dbReference>
<feature type="domain" description="MAM" evidence="3">
    <location>
        <begin position="25"/>
        <end position="190"/>
    </location>
</feature>
<dbReference type="SMART" id="SM00137">
    <property type="entry name" value="MAM"/>
    <property type="match status" value="1"/>
</dbReference>
<sequence length="856" mass="94965">MMCHLAVFALLLVLPAIPAQEVGPADCTFENGLCSLSQSTDDELDWERHQGFKKFYATLPSRDHTIGSQDGSYLAVRSPVLPLFARTARLETPVIPGGRKCLTFYYWIQTDFMADADRNTMNGLNVYVMYESMLGDPVWSIMDGDLWTRAEITIEASRDFQILFEGTVKSELEGSVAIDDIILAEGACDEDCENTFYGCCPDEVTAAAGPNFQGCRQTYAVEAAGGLDQSRFEELYVRSSDSADCDFESDLCEWLQAGDDNVDMTRVRGQARTLQNTLPVTDHTTRTGAGWYLTVQSPIEPFCTNVTSRPDACAGWYLTVQSPIEPFFAQAARLSTRLLRSWAQEEEMCLTFNYHMSEKIPGYFPESRGTSRSKYSRVNPNPHLQLSHVREDPGVLPGVSTAELTLTLTFNYHMSEKIPGYFPESRGTSRSKYSRANPNPHLQLPHVREDPGVLPGVSTAELTLTLTFNYHMSEKIPGYFPESRGTSRSKYSRTNPNPHLQLPHVREDPGVLPGVSTAELTLNPHLQLSHVREDPGVLPGVSTAELTLTLTFNYHMSEKIPGYFPEVLPGVSTAELTLTLTFNYHMSEKIPGYFPEVLPGVSTAELTLTLTFNYHMSEKIPGYFPEKFPGSTNALSVYVTSDSELGEPLFTSSDIMAGGSWKEVRLTIPAEGEFRIVFEALILSQYVGDISLDDVMLDAGPCEELIHPCSNARFGCCSDGRTRAKGPSGEGCKRQQTEVVPKISISDCTMKLGDRFGACWKTYRSTTAGLRKNGKGSDVLAFCAAHKTLYTCYYDTVDNLCAEDPDFLNFKAKLRDDVGGVSRNCRVGRNGVRRSRRALLSEQIARSPAELMKMLP</sequence>
<dbReference type="AlphaFoldDB" id="A0A8J9YSS5"/>
<evidence type="ECO:0000256" key="1">
    <source>
        <dbReference type="SAM" id="MobiDB-lite"/>
    </source>
</evidence>
<dbReference type="Proteomes" id="UP000838412">
    <property type="component" value="Chromosome 12"/>
</dbReference>
<dbReference type="Pfam" id="PF00629">
    <property type="entry name" value="MAM"/>
    <property type="match status" value="2"/>
</dbReference>
<dbReference type="GO" id="GO:0016020">
    <property type="term" value="C:membrane"/>
    <property type="evidence" value="ECO:0007669"/>
    <property type="project" value="InterPro"/>
</dbReference>
<dbReference type="PANTHER" id="PTHR23282:SF142">
    <property type="entry name" value="MAM DOMAIN-CONTAINING PROTEIN"/>
    <property type="match status" value="1"/>
</dbReference>
<feature type="domain" description="MAM" evidence="3">
    <location>
        <begin position="243"/>
        <end position="357"/>
    </location>
</feature>
<keyword evidence="5" id="KW-1185">Reference proteome</keyword>
<feature type="region of interest" description="Disordered" evidence="1">
    <location>
        <begin position="423"/>
        <end position="450"/>
    </location>
</feature>
<dbReference type="EMBL" id="OV696697">
    <property type="protein sequence ID" value="CAH1240974.1"/>
    <property type="molecule type" value="Genomic_DNA"/>
</dbReference>
<accession>A0A8J9YSS5</accession>
<dbReference type="Gene3D" id="2.60.120.200">
    <property type="match status" value="3"/>
</dbReference>
<keyword evidence="2" id="KW-0732">Signal</keyword>
<dbReference type="PANTHER" id="PTHR23282">
    <property type="entry name" value="APICAL ENDOSOMAL GLYCOPROTEIN PRECURSOR"/>
    <property type="match status" value="1"/>
</dbReference>
<evidence type="ECO:0000259" key="3">
    <source>
        <dbReference type="PROSITE" id="PS50060"/>
    </source>
</evidence>
<dbReference type="PROSITE" id="PS50060">
    <property type="entry name" value="MAM_2"/>
    <property type="match status" value="3"/>
</dbReference>
<name>A0A8J9YSS5_BRALA</name>
<feature type="compositionally biased region" description="Polar residues" evidence="1">
    <location>
        <begin position="426"/>
        <end position="437"/>
    </location>
</feature>
<dbReference type="InterPro" id="IPR013320">
    <property type="entry name" value="ConA-like_dom_sf"/>
</dbReference>